<proteinExistence type="predicted"/>
<sequence>MCFNGCAFNGLAGFVMRSMLAATLMLASATGASAQMTTPQLPGSKPKVVQTVPIKPPALQTPSETADAMAQAERLSLQSDLAWVGQYNGAITGDVSSRMVDAIKDYQKAKGGKPTGVLNPQERAALAETARRKQDSVGWKIVTEMTSGARLGIPGKLVPNQATDANGSKWTSPTGTVQVLLSRRKEANPTTAKLADTERKEPAGRKVDYTVVKPDFFVMSGLQGLKKFYVRGTFKGDEVRIMTILYDQAMENTVEPVVIAMSSAFSAFPSGPQAGPPPRKTVEYGTGIIVSEDGAILADRLVTDSCLAITIGGYGNADRLAEDKEHDLALLHIYGARGLKPLSLASGAAKTGVDVVGIADPQSQGGAAGVSSVKGALVPVTASDSALTPPPAVGFSGSPAIDGDGKFAGIALLKPAMVAGPATTLPASQAVMVSAETVRDFLKANAVTANGTSTDAKAAVVRVICVRK</sequence>
<dbReference type="Gene3D" id="2.40.10.10">
    <property type="entry name" value="Trypsin-like serine proteases"/>
    <property type="match status" value="2"/>
</dbReference>
<feature type="chain" id="PRO_5041922933" evidence="1">
    <location>
        <begin position="35"/>
        <end position="468"/>
    </location>
</feature>
<reference evidence="3 5" key="1">
    <citation type="submission" date="2018-06" db="EMBL/GenBank/DDBJ databases">
        <title>Comparative genomics of rhizobia nodulating Arachis hypogaea in China.</title>
        <authorList>
            <person name="Li Y."/>
        </authorList>
    </citation>
    <scope>NUCLEOTIDE SEQUENCE [LARGE SCALE GENOMIC DNA]</scope>
    <source>
        <strain evidence="3 5">CCBAU 51670</strain>
    </source>
</reference>
<dbReference type="Proteomes" id="UP000288972">
    <property type="component" value="Chromosome"/>
</dbReference>
<evidence type="ECO:0000259" key="2">
    <source>
        <dbReference type="Pfam" id="PF01471"/>
    </source>
</evidence>
<gene>
    <name evidence="4" type="ORF">EAS56_03005</name>
    <name evidence="3" type="ORF">XH91_00345</name>
</gene>
<evidence type="ECO:0000313" key="3">
    <source>
        <dbReference type="EMBL" id="QAU43956.1"/>
    </source>
</evidence>
<dbReference type="Pfam" id="PF13365">
    <property type="entry name" value="Trypsin_2"/>
    <property type="match status" value="1"/>
</dbReference>
<keyword evidence="6" id="KW-1185">Reference proteome</keyword>
<feature type="signal peptide" evidence="1">
    <location>
        <begin position="1"/>
        <end position="34"/>
    </location>
</feature>
<evidence type="ECO:0000313" key="6">
    <source>
        <dbReference type="Proteomes" id="UP000290401"/>
    </source>
</evidence>
<dbReference type="InterPro" id="IPR002477">
    <property type="entry name" value="Peptidoglycan-bd-like"/>
</dbReference>
<organism evidence="3 5">
    <name type="scientific">Bradyrhizobium guangzhouense</name>
    <dbReference type="NCBI Taxonomy" id="1325095"/>
    <lineage>
        <taxon>Bacteria</taxon>
        <taxon>Pseudomonadati</taxon>
        <taxon>Pseudomonadota</taxon>
        <taxon>Alphaproteobacteria</taxon>
        <taxon>Hyphomicrobiales</taxon>
        <taxon>Nitrobacteraceae</taxon>
        <taxon>Bradyrhizobium</taxon>
    </lineage>
</organism>
<evidence type="ECO:0000256" key="1">
    <source>
        <dbReference type="SAM" id="SignalP"/>
    </source>
</evidence>
<feature type="domain" description="Peptidoglycan binding-like" evidence="2">
    <location>
        <begin position="73"/>
        <end position="126"/>
    </location>
</feature>
<reference evidence="4 6" key="2">
    <citation type="submission" date="2018-10" db="EMBL/GenBank/DDBJ databases">
        <title>Bradyrhizobium sp. nov., effective nodules isolated from peanut in China.</title>
        <authorList>
            <person name="Li Y."/>
        </authorList>
    </citation>
    <scope>NUCLEOTIDE SEQUENCE [LARGE SCALE GENOMIC DNA]</scope>
    <source>
        <strain evidence="4 6">CCBAU 53426</strain>
    </source>
</reference>
<dbReference type="InterPro" id="IPR043504">
    <property type="entry name" value="Peptidase_S1_PA_chymotrypsin"/>
</dbReference>
<evidence type="ECO:0000313" key="4">
    <source>
        <dbReference type="EMBL" id="RXH18046.1"/>
    </source>
</evidence>
<dbReference type="InterPro" id="IPR009003">
    <property type="entry name" value="Peptidase_S1_PA"/>
</dbReference>
<dbReference type="AlphaFoldDB" id="A0AAE5WVR4"/>
<dbReference type="SUPFAM" id="SSF50494">
    <property type="entry name" value="Trypsin-like serine proteases"/>
    <property type="match status" value="1"/>
</dbReference>
<dbReference type="SUPFAM" id="SSF47090">
    <property type="entry name" value="PGBD-like"/>
    <property type="match status" value="1"/>
</dbReference>
<keyword evidence="1" id="KW-0732">Signal</keyword>
<dbReference type="InterPro" id="IPR036365">
    <property type="entry name" value="PGBD-like_sf"/>
</dbReference>
<dbReference type="EMBL" id="CP030053">
    <property type="protein sequence ID" value="QAU43956.1"/>
    <property type="molecule type" value="Genomic_DNA"/>
</dbReference>
<dbReference type="KEGG" id="bgz:XH91_00345"/>
<dbReference type="Gene3D" id="1.10.101.10">
    <property type="entry name" value="PGBD-like superfamily/PGBD"/>
    <property type="match status" value="1"/>
</dbReference>
<dbReference type="EMBL" id="RDQZ01000001">
    <property type="protein sequence ID" value="RXH18046.1"/>
    <property type="molecule type" value="Genomic_DNA"/>
</dbReference>
<name>A0AAE5WVR4_9BRAD</name>
<accession>A0AAE5WVR4</accession>
<dbReference type="Pfam" id="PF01471">
    <property type="entry name" value="PG_binding_1"/>
    <property type="match status" value="1"/>
</dbReference>
<dbReference type="InterPro" id="IPR036366">
    <property type="entry name" value="PGBDSf"/>
</dbReference>
<protein>
    <submittedName>
        <fullName evidence="3">Peptidoglycan-binding protein</fullName>
    </submittedName>
</protein>
<dbReference type="Proteomes" id="UP000290401">
    <property type="component" value="Unassembled WGS sequence"/>
</dbReference>
<evidence type="ECO:0000313" key="5">
    <source>
        <dbReference type="Proteomes" id="UP000288972"/>
    </source>
</evidence>